<dbReference type="GO" id="GO:0016020">
    <property type="term" value="C:membrane"/>
    <property type="evidence" value="ECO:0007669"/>
    <property type="project" value="InterPro"/>
</dbReference>
<dbReference type="Pfam" id="PF00629">
    <property type="entry name" value="MAM"/>
    <property type="match status" value="1"/>
</dbReference>
<protein>
    <recommendedName>
        <fullName evidence="6">MAM domain-containing protein</fullName>
    </recommendedName>
</protein>
<dbReference type="SMART" id="SM00137">
    <property type="entry name" value="MAM"/>
    <property type="match status" value="1"/>
</dbReference>
<accession>A0A803SMW7</accession>
<dbReference type="PANTHER" id="PTHR23282:SF142">
    <property type="entry name" value="MAM DOMAIN-CONTAINING PROTEIN"/>
    <property type="match status" value="1"/>
</dbReference>
<dbReference type="CDD" id="cd06263">
    <property type="entry name" value="MAM"/>
    <property type="match status" value="1"/>
</dbReference>
<dbReference type="PROSITE" id="PS51233">
    <property type="entry name" value="VWFD"/>
    <property type="match status" value="1"/>
</dbReference>
<evidence type="ECO:0008006" key="6">
    <source>
        <dbReference type="Google" id="ProtNLM"/>
    </source>
</evidence>
<evidence type="ECO:0000313" key="5">
    <source>
        <dbReference type="Proteomes" id="UP000001646"/>
    </source>
</evidence>
<evidence type="ECO:0000259" key="3">
    <source>
        <dbReference type="PROSITE" id="PS51233"/>
    </source>
</evidence>
<keyword evidence="5" id="KW-1185">Reference proteome</keyword>
<feature type="domain" description="MAM" evidence="2">
    <location>
        <begin position="1"/>
        <end position="177"/>
    </location>
</feature>
<dbReference type="PROSITE" id="PS50060">
    <property type="entry name" value="MAM_2"/>
    <property type="match status" value="1"/>
</dbReference>
<feature type="compositionally biased region" description="Low complexity" evidence="1">
    <location>
        <begin position="16"/>
        <end position="25"/>
    </location>
</feature>
<evidence type="ECO:0000256" key="1">
    <source>
        <dbReference type="SAM" id="MobiDB-lite"/>
    </source>
</evidence>
<dbReference type="InParanoid" id="A0A803SMW7"/>
<dbReference type="AlphaFoldDB" id="A0A803SMW7"/>
<organism evidence="4 5">
    <name type="scientific">Anolis carolinensis</name>
    <name type="common">Green anole</name>
    <name type="synonym">American chameleon</name>
    <dbReference type="NCBI Taxonomy" id="28377"/>
    <lineage>
        <taxon>Eukaryota</taxon>
        <taxon>Metazoa</taxon>
        <taxon>Chordata</taxon>
        <taxon>Craniata</taxon>
        <taxon>Vertebrata</taxon>
        <taxon>Euteleostomi</taxon>
        <taxon>Lepidosauria</taxon>
        <taxon>Squamata</taxon>
        <taxon>Bifurcata</taxon>
        <taxon>Unidentata</taxon>
        <taxon>Episquamata</taxon>
        <taxon>Toxicofera</taxon>
        <taxon>Iguania</taxon>
        <taxon>Dactyloidae</taxon>
        <taxon>Anolis</taxon>
    </lineage>
</organism>
<dbReference type="InterPro" id="IPR000998">
    <property type="entry name" value="MAM_dom"/>
</dbReference>
<dbReference type="Ensembl" id="ENSACAT00000044699.1">
    <property type="protein sequence ID" value="ENSACAP00000024307.1"/>
    <property type="gene ID" value="ENSACAG00000041801.1"/>
</dbReference>
<dbReference type="InterPro" id="IPR051560">
    <property type="entry name" value="MAM_domain-containing"/>
</dbReference>
<evidence type="ECO:0000259" key="2">
    <source>
        <dbReference type="PROSITE" id="PS50060"/>
    </source>
</evidence>
<evidence type="ECO:0000313" key="4">
    <source>
        <dbReference type="Ensembl" id="ENSACAP00000024307.1"/>
    </source>
</evidence>
<dbReference type="Pfam" id="PF00094">
    <property type="entry name" value="VWD"/>
    <property type="match status" value="1"/>
</dbReference>
<proteinExistence type="predicted"/>
<feature type="region of interest" description="Disordered" evidence="1">
    <location>
        <begin position="1"/>
        <end position="26"/>
    </location>
</feature>
<dbReference type="SUPFAM" id="SSF49899">
    <property type="entry name" value="Concanavalin A-like lectins/glucanases"/>
    <property type="match status" value="1"/>
</dbReference>
<sequence>MQSDTESFDWTRHKGPTSSSTTGPSFDHTTGEGFFIYLKSNEANRGDVAHLLSPTCASNGPRCFRFWYHMYGVARTMALHVYVVLDGGSPELVWSETGNHGDRWKKAEVSIAHTGRLQVNEGVRSTDLTRNVGSLPYLELIGDLVFPQIILEGVRGEDFRSDVAVDDIYVTDGYCPGHVITTTASTTTSAGPPTSESCVVSGDPHYYTFDQQAHHFMGNCTYTLSQPCGPDSLLLPMFNVEATNEHRGGNTQVSYIKSVDVDVQGIRITLEKGGTVKVQCERRGRNIPIASLLASLFSASYQVSKRCS</sequence>
<feature type="domain" description="VWFD" evidence="3">
    <location>
        <begin position="196"/>
        <end position="308"/>
    </location>
</feature>
<reference evidence="4" key="1">
    <citation type="submission" date="2009-12" db="EMBL/GenBank/DDBJ databases">
        <title>The Genome Sequence of Anolis carolinensis (Green Anole Lizard).</title>
        <authorList>
            <consortium name="The Genome Sequencing Platform"/>
            <person name="Di Palma F."/>
            <person name="Alfoldi J."/>
            <person name="Heiman D."/>
            <person name="Young S."/>
            <person name="Grabherr M."/>
            <person name="Johnson J."/>
            <person name="Lander E.S."/>
            <person name="Lindblad-Toh K."/>
        </authorList>
    </citation>
    <scope>NUCLEOTIDE SEQUENCE [LARGE SCALE GENOMIC DNA]</scope>
    <source>
        <strain evidence="4">JBL SC #1</strain>
    </source>
</reference>
<dbReference type="GeneTree" id="ENSGT00940000163883"/>
<reference evidence="4" key="2">
    <citation type="submission" date="2025-08" db="UniProtKB">
        <authorList>
            <consortium name="Ensembl"/>
        </authorList>
    </citation>
    <scope>IDENTIFICATION</scope>
</reference>
<dbReference type="Gene3D" id="2.60.120.200">
    <property type="match status" value="1"/>
</dbReference>
<reference evidence="4" key="3">
    <citation type="submission" date="2025-09" db="UniProtKB">
        <authorList>
            <consortium name="Ensembl"/>
        </authorList>
    </citation>
    <scope>IDENTIFICATION</scope>
</reference>
<dbReference type="InterPro" id="IPR013320">
    <property type="entry name" value="ConA-like_dom_sf"/>
</dbReference>
<name>A0A803SMW7_ANOCA</name>
<dbReference type="Proteomes" id="UP000001646">
    <property type="component" value="Unplaced"/>
</dbReference>
<dbReference type="InterPro" id="IPR001846">
    <property type="entry name" value="VWF_type-D"/>
</dbReference>
<dbReference type="PANTHER" id="PTHR23282">
    <property type="entry name" value="APICAL ENDOSOMAL GLYCOPROTEIN PRECURSOR"/>
    <property type="match status" value="1"/>
</dbReference>